<dbReference type="Proteomes" id="UP000283426">
    <property type="component" value="Unassembled WGS sequence"/>
</dbReference>
<gene>
    <name evidence="2" type="ORF">DWW24_04920</name>
</gene>
<feature type="transmembrane region" description="Helical" evidence="1">
    <location>
        <begin position="9"/>
        <end position="27"/>
    </location>
</feature>
<evidence type="ECO:0000313" key="3">
    <source>
        <dbReference type="Proteomes" id="UP000283426"/>
    </source>
</evidence>
<comment type="caution">
    <text evidence="2">The sequence shown here is derived from an EMBL/GenBank/DDBJ whole genome shotgun (WGS) entry which is preliminary data.</text>
</comment>
<sequence>MKRISLKKIIIMIIIILSVMGYNYYVVNKYVNAINVMHQKLLSMASSYYTVKQNLIKIAANTKVNLSSKENEKLKKLLMSLGNLNKSLIIFRFYDSSCNPCIERELLNLVNFKVSHPKTDIIIGANLDEKKIRSKILSIGLEAKIVVLCEDDKLLPFEKDEEFYICLIDENFNVSNLFFPMQNDNNFSISYFDSLKDIL</sequence>
<keyword evidence="1" id="KW-1133">Transmembrane helix</keyword>
<keyword evidence="1" id="KW-0472">Membrane</keyword>
<dbReference type="AlphaFoldDB" id="A0A412WMW8"/>
<accession>A0A412WMW8</accession>
<evidence type="ECO:0000313" key="2">
    <source>
        <dbReference type="EMBL" id="RGV28581.1"/>
    </source>
</evidence>
<name>A0A412WMW8_9BACT</name>
<dbReference type="EMBL" id="QRYW01000008">
    <property type="protein sequence ID" value="RGV28581.1"/>
    <property type="molecule type" value="Genomic_DNA"/>
</dbReference>
<evidence type="ECO:0000256" key="1">
    <source>
        <dbReference type="SAM" id="Phobius"/>
    </source>
</evidence>
<reference evidence="2 3" key="1">
    <citation type="submission" date="2018-08" db="EMBL/GenBank/DDBJ databases">
        <title>A genome reference for cultivated species of the human gut microbiota.</title>
        <authorList>
            <person name="Zou Y."/>
            <person name="Xue W."/>
            <person name="Luo G."/>
        </authorList>
    </citation>
    <scope>NUCLEOTIDE SEQUENCE [LARGE SCALE GENOMIC DNA]</scope>
    <source>
        <strain evidence="2 3">AF14-6AC</strain>
    </source>
</reference>
<keyword evidence="1" id="KW-0812">Transmembrane</keyword>
<organism evidence="2 3">
    <name type="scientific">Odoribacter splanchnicus</name>
    <dbReference type="NCBI Taxonomy" id="28118"/>
    <lineage>
        <taxon>Bacteria</taxon>
        <taxon>Pseudomonadati</taxon>
        <taxon>Bacteroidota</taxon>
        <taxon>Bacteroidia</taxon>
        <taxon>Bacteroidales</taxon>
        <taxon>Odoribacteraceae</taxon>
        <taxon>Odoribacter</taxon>
    </lineage>
</organism>
<proteinExistence type="predicted"/>
<evidence type="ECO:0008006" key="4">
    <source>
        <dbReference type="Google" id="ProtNLM"/>
    </source>
</evidence>
<protein>
    <recommendedName>
        <fullName evidence="4">Redoxin domain-containing protein</fullName>
    </recommendedName>
</protein>